<reference evidence="2 3" key="1">
    <citation type="submission" date="2024-10" db="EMBL/GenBank/DDBJ databases">
        <title>The Natural Products Discovery Center: Release of the First 8490 Sequenced Strains for Exploring Actinobacteria Biosynthetic Diversity.</title>
        <authorList>
            <person name="Kalkreuter E."/>
            <person name="Kautsar S.A."/>
            <person name="Yang D."/>
            <person name="Bader C.D."/>
            <person name="Teijaro C.N."/>
            <person name="Fluegel L."/>
            <person name="Davis C.M."/>
            <person name="Simpson J.R."/>
            <person name="Lauterbach L."/>
            <person name="Steele A.D."/>
            <person name="Gui C."/>
            <person name="Meng S."/>
            <person name="Li G."/>
            <person name="Viehrig K."/>
            <person name="Ye F."/>
            <person name="Su P."/>
            <person name="Kiefer A.F."/>
            <person name="Nichols A."/>
            <person name="Cepeda A.J."/>
            <person name="Yan W."/>
            <person name="Fan B."/>
            <person name="Jiang Y."/>
            <person name="Adhikari A."/>
            <person name="Zheng C.-J."/>
            <person name="Schuster L."/>
            <person name="Cowan T.M."/>
            <person name="Smanski M.J."/>
            <person name="Chevrette M.G."/>
            <person name="De Carvalho L.P.S."/>
            <person name="Shen B."/>
        </authorList>
    </citation>
    <scope>NUCLEOTIDE SEQUENCE [LARGE SCALE GENOMIC DNA]</scope>
    <source>
        <strain evidence="2 3">NPDC019626</strain>
    </source>
</reference>
<dbReference type="Proteomes" id="UP001611450">
    <property type="component" value="Unassembled WGS sequence"/>
</dbReference>
<sequence>MSLRHGLLGLLADQPGSGYDLTRRFEEMLGAIWPAKHPQIYGELTRLAEEGLVEVAAEGPRRRKEYRITDDGVAELRRWLVHVDVDHTIRLEPVLRSLFFWLLNSGELEAHLAGEARFYREKAELYRGYANAKDRGDFGDSPQTRSMRVTVEAAVRLYDALADWAEWAKTAPLTDPES</sequence>
<dbReference type="SUPFAM" id="SSF46785">
    <property type="entry name" value="Winged helix' DNA-binding domain"/>
    <property type="match status" value="1"/>
</dbReference>
<comment type="caution">
    <text evidence="2">The sequence shown here is derived from an EMBL/GenBank/DDBJ whole genome shotgun (WGS) entry which is preliminary data.</text>
</comment>
<dbReference type="Pfam" id="PF03551">
    <property type="entry name" value="PadR"/>
    <property type="match status" value="1"/>
</dbReference>
<dbReference type="PANTHER" id="PTHR43252:SF6">
    <property type="entry name" value="NEGATIVE TRANSCRIPTION REGULATOR PADR"/>
    <property type="match status" value="1"/>
</dbReference>
<accession>A0ABW7WHR3</accession>
<name>A0ABW7WHR3_9NOCA</name>
<dbReference type="InterPro" id="IPR005149">
    <property type="entry name" value="Tscrpt_reg_PadR_N"/>
</dbReference>
<gene>
    <name evidence="2" type="ORF">ACH47G_18700</name>
</gene>
<protein>
    <submittedName>
        <fullName evidence="2">PadR family transcriptional regulator</fullName>
    </submittedName>
</protein>
<feature type="domain" description="Transcription regulator PadR N-terminal" evidence="1">
    <location>
        <begin position="7"/>
        <end position="77"/>
    </location>
</feature>
<dbReference type="PANTHER" id="PTHR43252">
    <property type="entry name" value="TRANSCRIPTIONAL REGULATOR YQJI"/>
    <property type="match status" value="1"/>
</dbReference>
<evidence type="ECO:0000259" key="1">
    <source>
        <dbReference type="Pfam" id="PF03551"/>
    </source>
</evidence>
<dbReference type="RefSeq" id="WP_350904313.1">
    <property type="nucleotide sequence ID" value="NZ_JBEORE010000005.1"/>
</dbReference>
<dbReference type="InterPro" id="IPR036388">
    <property type="entry name" value="WH-like_DNA-bd_sf"/>
</dbReference>
<organism evidence="2 3">
    <name type="scientific">Nocardia beijingensis</name>
    <dbReference type="NCBI Taxonomy" id="95162"/>
    <lineage>
        <taxon>Bacteria</taxon>
        <taxon>Bacillati</taxon>
        <taxon>Actinomycetota</taxon>
        <taxon>Actinomycetes</taxon>
        <taxon>Mycobacteriales</taxon>
        <taxon>Nocardiaceae</taxon>
        <taxon>Nocardia</taxon>
    </lineage>
</organism>
<proteinExistence type="predicted"/>
<dbReference type="EMBL" id="JBIRXV010000003">
    <property type="protein sequence ID" value="MFI2322517.1"/>
    <property type="molecule type" value="Genomic_DNA"/>
</dbReference>
<evidence type="ECO:0000313" key="3">
    <source>
        <dbReference type="Proteomes" id="UP001611450"/>
    </source>
</evidence>
<dbReference type="Gene3D" id="1.10.10.10">
    <property type="entry name" value="Winged helix-like DNA-binding domain superfamily/Winged helix DNA-binding domain"/>
    <property type="match status" value="1"/>
</dbReference>
<keyword evidence="3" id="KW-1185">Reference proteome</keyword>
<dbReference type="InterPro" id="IPR036390">
    <property type="entry name" value="WH_DNA-bd_sf"/>
</dbReference>
<evidence type="ECO:0000313" key="2">
    <source>
        <dbReference type="EMBL" id="MFI2322517.1"/>
    </source>
</evidence>